<dbReference type="OrthoDB" id="354304at2759"/>
<evidence type="ECO:0000256" key="2">
    <source>
        <dbReference type="PIRSR" id="PIRSR613078-1"/>
    </source>
</evidence>
<dbReference type="Gene3D" id="3.40.50.1240">
    <property type="entry name" value="Phosphoglycerate mutase-like"/>
    <property type="match status" value="1"/>
</dbReference>
<dbReference type="GO" id="GO:0045820">
    <property type="term" value="P:negative regulation of glycolytic process"/>
    <property type="evidence" value="ECO:0007669"/>
    <property type="project" value="TreeGrafter"/>
</dbReference>
<dbReference type="PANTHER" id="PTHR46517:SF1">
    <property type="entry name" value="FRUCTOSE-2,6-BISPHOSPHATASE TIGAR"/>
    <property type="match status" value="1"/>
</dbReference>
<feature type="binding site" evidence="3">
    <location>
        <position position="68"/>
    </location>
    <ligand>
        <name>substrate</name>
    </ligand>
</feature>
<dbReference type="HOGENOM" id="CLU_033323_0_1_1"/>
<evidence type="ECO:0000313" key="5">
    <source>
        <dbReference type="Proteomes" id="UP000015241"/>
    </source>
</evidence>
<dbReference type="STRING" id="743788.S8EQS9"/>
<dbReference type="InterPro" id="IPR029033">
    <property type="entry name" value="His_PPase_superfam"/>
</dbReference>
<dbReference type="Pfam" id="PF00300">
    <property type="entry name" value="His_Phos_1"/>
    <property type="match status" value="1"/>
</dbReference>
<reference evidence="4 5" key="1">
    <citation type="journal article" date="2012" name="Science">
        <title>The Paleozoic origin of enzymatic lignin decomposition reconstructed from 31 fungal genomes.</title>
        <authorList>
            <person name="Floudas D."/>
            <person name="Binder M."/>
            <person name="Riley R."/>
            <person name="Barry K."/>
            <person name="Blanchette R.A."/>
            <person name="Henrissat B."/>
            <person name="Martinez A.T."/>
            <person name="Otillar R."/>
            <person name="Spatafora J.W."/>
            <person name="Yadav J.S."/>
            <person name="Aerts A."/>
            <person name="Benoit I."/>
            <person name="Boyd A."/>
            <person name="Carlson A."/>
            <person name="Copeland A."/>
            <person name="Coutinho P.M."/>
            <person name="de Vries R.P."/>
            <person name="Ferreira P."/>
            <person name="Findley K."/>
            <person name="Foster B."/>
            <person name="Gaskell J."/>
            <person name="Glotzer D."/>
            <person name="Gorecki P."/>
            <person name="Heitman J."/>
            <person name="Hesse C."/>
            <person name="Hori C."/>
            <person name="Igarashi K."/>
            <person name="Jurgens J.A."/>
            <person name="Kallen N."/>
            <person name="Kersten P."/>
            <person name="Kohler A."/>
            <person name="Kuees U."/>
            <person name="Kumar T.K.A."/>
            <person name="Kuo A."/>
            <person name="LaButti K."/>
            <person name="Larrondo L.F."/>
            <person name="Lindquist E."/>
            <person name="Ling A."/>
            <person name="Lombard V."/>
            <person name="Lucas S."/>
            <person name="Lundell T."/>
            <person name="Martin R."/>
            <person name="McLaughlin D.J."/>
            <person name="Morgenstern I."/>
            <person name="Morin E."/>
            <person name="Murat C."/>
            <person name="Nagy L.G."/>
            <person name="Nolan M."/>
            <person name="Ohm R.A."/>
            <person name="Patyshakuliyeva A."/>
            <person name="Rokas A."/>
            <person name="Ruiz-Duenas F.J."/>
            <person name="Sabat G."/>
            <person name="Salamov A."/>
            <person name="Samejima M."/>
            <person name="Schmutz J."/>
            <person name="Slot J.C."/>
            <person name="St John F."/>
            <person name="Stenlid J."/>
            <person name="Sun H."/>
            <person name="Sun S."/>
            <person name="Syed K."/>
            <person name="Tsang A."/>
            <person name="Wiebenga A."/>
            <person name="Young D."/>
            <person name="Pisabarro A."/>
            <person name="Eastwood D.C."/>
            <person name="Martin F."/>
            <person name="Cullen D."/>
            <person name="Grigoriev I.V."/>
            <person name="Hibbett D.S."/>
        </authorList>
    </citation>
    <scope>NUCLEOTIDE SEQUENCE</scope>
    <source>
        <strain evidence="5">FP-58527</strain>
    </source>
</reference>
<dbReference type="Proteomes" id="UP000015241">
    <property type="component" value="Unassembled WGS sequence"/>
</dbReference>
<feature type="active site" description="Tele-phosphohistidine intermediate" evidence="2">
    <location>
        <position position="17"/>
    </location>
</feature>
<keyword evidence="1" id="KW-0378">Hydrolase</keyword>
<protein>
    <recommendedName>
        <fullName evidence="6">Phosphoglycerate mutase-like protein</fullName>
    </recommendedName>
</protein>
<dbReference type="SUPFAM" id="SSF53254">
    <property type="entry name" value="Phosphoglycerate mutase-like"/>
    <property type="match status" value="1"/>
</dbReference>
<keyword evidence="5" id="KW-1185">Reference proteome</keyword>
<evidence type="ECO:0000256" key="3">
    <source>
        <dbReference type="PIRSR" id="PIRSR613078-2"/>
    </source>
</evidence>
<sequence>MSSSESTPTVIFTFIRHGESTDNLKSAWAGWKDSSLSNHGMNQAKALGKAFAASNSHFLAIHASPLKRTFLTAQAVHDAQPEPQPPLTTSLLLREQHFGVAEGQPWIMEMQPGLSLEDHVARKLYPVLPSRAHKFPEGESLDDLAARANKAVDDLLLPYVWSAAREGSQGIHVAIVSHGLCISELLPALLVRDQSGIHPGHRYRGLLNTAWTRVTVKGAQDGELMVFQDDRPPPLEIKVTDFNRHEHLDSVARQKGGIGSAEYDPKQQSIRAFFGGGTTVEEGRAASNAYDESDINTGE</sequence>
<dbReference type="InterPro" id="IPR013078">
    <property type="entry name" value="His_Pase_superF_clade-1"/>
</dbReference>
<evidence type="ECO:0008006" key="6">
    <source>
        <dbReference type="Google" id="ProtNLM"/>
    </source>
</evidence>
<dbReference type="CDD" id="cd07067">
    <property type="entry name" value="HP_PGM_like"/>
    <property type="match status" value="1"/>
</dbReference>
<dbReference type="eggNOG" id="KOG0235">
    <property type="taxonomic scope" value="Eukaryota"/>
</dbReference>
<name>S8EQS9_FOMSC</name>
<dbReference type="AlphaFoldDB" id="S8EQS9"/>
<dbReference type="PANTHER" id="PTHR46517">
    <property type="entry name" value="FRUCTOSE-2,6-BISPHOSPHATASE TIGAR"/>
    <property type="match status" value="1"/>
</dbReference>
<accession>S8EQS9</accession>
<feature type="active site" description="Proton donor/acceptor" evidence="2">
    <location>
        <position position="95"/>
    </location>
</feature>
<dbReference type="GO" id="GO:0005829">
    <property type="term" value="C:cytosol"/>
    <property type="evidence" value="ECO:0007669"/>
    <property type="project" value="TreeGrafter"/>
</dbReference>
<gene>
    <name evidence="4" type="ORF">FOMPIDRAFT_1027478</name>
</gene>
<dbReference type="GO" id="GO:0004331">
    <property type="term" value="F:fructose-2,6-bisphosphate 2-phosphatase activity"/>
    <property type="evidence" value="ECO:0007669"/>
    <property type="project" value="TreeGrafter"/>
</dbReference>
<dbReference type="GO" id="GO:0043456">
    <property type="term" value="P:regulation of pentose-phosphate shunt"/>
    <property type="evidence" value="ECO:0007669"/>
    <property type="project" value="TreeGrafter"/>
</dbReference>
<proteinExistence type="predicted"/>
<dbReference type="EMBL" id="KE504124">
    <property type="protein sequence ID" value="EPT05309.1"/>
    <property type="molecule type" value="Genomic_DNA"/>
</dbReference>
<dbReference type="SMART" id="SM00855">
    <property type="entry name" value="PGAM"/>
    <property type="match status" value="1"/>
</dbReference>
<dbReference type="InterPro" id="IPR051695">
    <property type="entry name" value="Phosphoglycerate_Mutase"/>
</dbReference>
<feature type="binding site" evidence="3">
    <location>
        <begin position="16"/>
        <end position="23"/>
    </location>
    <ligand>
        <name>substrate</name>
    </ligand>
</feature>
<evidence type="ECO:0000313" key="4">
    <source>
        <dbReference type="EMBL" id="EPT05309.1"/>
    </source>
</evidence>
<dbReference type="FunCoup" id="S8EQS9">
    <property type="interactions" value="305"/>
</dbReference>
<organism evidence="4 5">
    <name type="scientific">Fomitopsis schrenkii</name>
    <name type="common">Brown rot fungus</name>
    <dbReference type="NCBI Taxonomy" id="2126942"/>
    <lineage>
        <taxon>Eukaryota</taxon>
        <taxon>Fungi</taxon>
        <taxon>Dikarya</taxon>
        <taxon>Basidiomycota</taxon>
        <taxon>Agaricomycotina</taxon>
        <taxon>Agaricomycetes</taxon>
        <taxon>Polyporales</taxon>
        <taxon>Fomitopsis</taxon>
    </lineage>
</organism>
<dbReference type="InParanoid" id="S8EQS9"/>
<evidence type="ECO:0000256" key="1">
    <source>
        <dbReference type="ARBA" id="ARBA00022801"/>
    </source>
</evidence>